<feature type="transmembrane region" description="Helical" evidence="1">
    <location>
        <begin position="153"/>
        <end position="174"/>
    </location>
</feature>
<feature type="transmembrane region" description="Helical" evidence="1">
    <location>
        <begin position="50"/>
        <end position="74"/>
    </location>
</feature>
<name>A0ABS0IE46_9BACT</name>
<evidence type="ECO:0000256" key="1">
    <source>
        <dbReference type="SAM" id="Phobius"/>
    </source>
</evidence>
<dbReference type="EMBL" id="JADQDQ010000002">
    <property type="protein sequence ID" value="MBF9236634.1"/>
    <property type="molecule type" value="Genomic_DNA"/>
</dbReference>
<evidence type="ECO:0000313" key="2">
    <source>
        <dbReference type="EMBL" id="MBF9236634.1"/>
    </source>
</evidence>
<dbReference type="InterPro" id="IPR025238">
    <property type="entry name" value="DUF4184"/>
</dbReference>
<dbReference type="RefSeq" id="WP_196281026.1">
    <property type="nucleotide sequence ID" value="NZ_JADQDQ010000002.1"/>
</dbReference>
<feature type="transmembrane region" description="Helical" evidence="1">
    <location>
        <begin position="194"/>
        <end position="213"/>
    </location>
</feature>
<reference evidence="2 3" key="1">
    <citation type="submission" date="2020-11" db="EMBL/GenBank/DDBJ databases">
        <authorList>
            <person name="Kim M.K."/>
        </authorList>
    </citation>
    <scope>NUCLEOTIDE SEQUENCE [LARGE SCALE GENOMIC DNA]</scope>
    <source>
        <strain evidence="2 3">BT683</strain>
    </source>
</reference>
<proteinExistence type="predicted"/>
<sequence>MPFTFSHPAVVLPLLALPRRWRSATGLIVGSMTPDFEKFIRMSSHDPYSHTWRSIFYFNLPLGLVLAFVFHLVVRDALIAHLPGFLHARFSRYAGFDWSTYARRHAGTLVLSLLVGTVSHIAVDSFTHVDGRSVQWFPVLREWVMEGAVNMRFYSLLQKLASVAGGVALAWYLWQLPREKATAPERDMASFWGLMAALGAAVVAVRLQLGWAVGFDNVYHASIVVLSAGLTSLVLTSALFKLWTGVLQWRANRSRVNG</sequence>
<comment type="caution">
    <text evidence="2">The sequence shown here is derived from an EMBL/GenBank/DDBJ whole genome shotgun (WGS) entry which is preliminary data.</text>
</comment>
<organism evidence="2 3">
    <name type="scientific">Hymenobacter jeongseonensis</name>
    <dbReference type="NCBI Taxonomy" id="2791027"/>
    <lineage>
        <taxon>Bacteria</taxon>
        <taxon>Pseudomonadati</taxon>
        <taxon>Bacteroidota</taxon>
        <taxon>Cytophagia</taxon>
        <taxon>Cytophagales</taxon>
        <taxon>Hymenobacteraceae</taxon>
        <taxon>Hymenobacter</taxon>
    </lineage>
</organism>
<dbReference type="Proteomes" id="UP000597617">
    <property type="component" value="Unassembled WGS sequence"/>
</dbReference>
<keyword evidence="1" id="KW-0472">Membrane</keyword>
<feature type="transmembrane region" description="Helical" evidence="1">
    <location>
        <begin position="106"/>
        <end position="123"/>
    </location>
</feature>
<feature type="transmembrane region" description="Helical" evidence="1">
    <location>
        <begin position="219"/>
        <end position="243"/>
    </location>
</feature>
<keyword evidence="1" id="KW-1133">Transmembrane helix</keyword>
<keyword evidence="3" id="KW-1185">Reference proteome</keyword>
<evidence type="ECO:0000313" key="3">
    <source>
        <dbReference type="Proteomes" id="UP000597617"/>
    </source>
</evidence>
<protein>
    <submittedName>
        <fullName evidence="2">DUF4184 family protein</fullName>
    </submittedName>
</protein>
<dbReference type="Pfam" id="PF13803">
    <property type="entry name" value="DUF4184"/>
    <property type="match status" value="1"/>
</dbReference>
<gene>
    <name evidence="2" type="ORF">I2I05_04425</name>
</gene>
<keyword evidence="1" id="KW-0812">Transmembrane</keyword>
<accession>A0ABS0IE46</accession>